<organism evidence="1 2">
    <name type="scientific">Enterococcus casseliflavus</name>
    <name type="common">Enterococcus flavescens</name>
    <dbReference type="NCBI Taxonomy" id="37734"/>
    <lineage>
        <taxon>Bacteria</taxon>
        <taxon>Bacillati</taxon>
        <taxon>Bacillota</taxon>
        <taxon>Bacilli</taxon>
        <taxon>Lactobacillales</taxon>
        <taxon>Enterococcaceae</taxon>
        <taxon>Enterococcus</taxon>
    </lineage>
</organism>
<accession>A0ABD6Z457</accession>
<dbReference type="RefSeq" id="WP_154694561.1">
    <property type="nucleotide sequence ID" value="NZ_CP046123.1"/>
</dbReference>
<name>A0ABD6Z457_ENTCA</name>
<dbReference type="AlphaFoldDB" id="A0ABD6Z457"/>
<reference evidence="1 2" key="1">
    <citation type="submission" date="2019-11" db="EMBL/GenBank/DDBJ databases">
        <title>Detection and genome characteristic of a blood enterococcus casselifavus isolate from Zhengzhou,china.</title>
        <authorList>
            <person name="Wen P."/>
        </authorList>
    </citation>
    <scope>NUCLEOTIDE SEQUENCE [LARGE SCALE GENOMIC DNA]</scope>
    <source>
        <strain evidence="1 2">EC291</strain>
    </source>
</reference>
<gene>
    <name evidence="1" type="ORF">GFU50_12650</name>
</gene>
<evidence type="ECO:0000313" key="2">
    <source>
        <dbReference type="Proteomes" id="UP000422837"/>
    </source>
</evidence>
<sequence>MAFKFKCIETFAVPELDDFEGDRTGEDFQIVEGSIWQSEEPIKDNAKEVVLTKEDGAWIDIHKDLFDLMFNPVSK</sequence>
<evidence type="ECO:0000313" key="1">
    <source>
        <dbReference type="EMBL" id="QGN30306.1"/>
    </source>
</evidence>
<dbReference type="EMBL" id="CP046123">
    <property type="protein sequence ID" value="QGN30306.1"/>
    <property type="molecule type" value="Genomic_DNA"/>
</dbReference>
<proteinExistence type="predicted"/>
<protein>
    <submittedName>
        <fullName evidence="1">Uncharacterized protein</fullName>
    </submittedName>
</protein>
<dbReference type="Proteomes" id="UP000422837">
    <property type="component" value="Chromosome"/>
</dbReference>